<dbReference type="InterPro" id="IPR014044">
    <property type="entry name" value="CAP_dom"/>
</dbReference>
<feature type="region of interest" description="Disordered" evidence="1">
    <location>
        <begin position="22"/>
        <end position="58"/>
    </location>
</feature>
<dbReference type="PANTHER" id="PTHR31157">
    <property type="entry name" value="SCP DOMAIN-CONTAINING PROTEIN"/>
    <property type="match status" value="1"/>
</dbReference>
<dbReference type="Gene3D" id="3.40.33.10">
    <property type="entry name" value="CAP"/>
    <property type="match status" value="1"/>
</dbReference>
<name>A0ABU3VUQ1_9GAMM</name>
<feature type="signal peptide" evidence="2">
    <location>
        <begin position="1"/>
        <end position="19"/>
    </location>
</feature>
<evidence type="ECO:0000313" key="5">
    <source>
        <dbReference type="Proteomes" id="UP001269819"/>
    </source>
</evidence>
<keyword evidence="2" id="KW-0732">Signal</keyword>
<gene>
    <name evidence="4" type="ORF">RYS15_04495</name>
</gene>
<dbReference type="SUPFAM" id="SSF55797">
    <property type="entry name" value="PR-1-like"/>
    <property type="match status" value="1"/>
</dbReference>
<dbReference type="InterPro" id="IPR035940">
    <property type="entry name" value="CAP_sf"/>
</dbReference>
<dbReference type="EMBL" id="JAWIIJ010000002">
    <property type="protein sequence ID" value="MDV2077926.1"/>
    <property type="molecule type" value="Genomic_DNA"/>
</dbReference>
<evidence type="ECO:0000256" key="2">
    <source>
        <dbReference type="SAM" id="SignalP"/>
    </source>
</evidence>
<protein>
    <submittedName>
        <fullName evidence="4">CAP domain-containing protein</fullName>
    </submittedName>
</protein>
<evidence type="ECO:0000259" key="3">
    <source>
        <dbReference type="Pfam" id="PF00188"/>
    </source>
</evidence>
<accession>A0ABU3VUQ1</accession>
<dbReference type="PANTHER" id="PTHR31157:SF1">
    <property type="entry name" value="SCP DOMAIN-CONTAINING PROTEIN"/>
    <property type="match status" value="1"/>
</dbReference>
<evidence type="ECO:0000256" key="1">
    <source>
        <dbReference type="SAM" id="MobiDB-lite"/>
    </source>
</evidence>
<organism evidence="4 5">
    <name type="scientific">Marinobacter xestospongiae</name>
    <dbReference type="NCBI Taxonomy" id="994319"/>
    <lineage>
        <taxon>Bacteria</taxon>
        <taxon>Pseudomonadati</taxon>
        <taxon>Pseudomonadota</taxon>
        <taxon>Gammaproteobacteria</taxon>
        <taxon>Pseudomonadales</taxon>
        <taxon>Marinobacteraceae</taxon>
        <taxon>Marinobacter</taxon>
    </lineage>
</organism>
<proteinExistence type="predicted"/>
<evidence type="ECO:0000313" key="4">
    <source>
        <dbReference type="EMBL" id="MDV2077926.1"/>
    </source>
</evidence>
<feature type="chain" id="PRO_5045175177" evidence="2">
    <location>
        <begin position="20"/>
        <end position="202"/>
    </location>
</feature>
<keyword evidence="5" id="KW-1185">Reference proteome</keyword>
<dbReference type="Pfam" id="PF00188">
    <property type="entry name" value="CAP"/>
    <property type="match status" value="1"/>
</dbReference>
<feature type="compositionally biased region" description="Low complexity" evidence="1">
    <location>
        <begin position="25"/>
        <end position="41"/>
    </location>
</feature>
<comment type="caution">
    <text evidence="4">The sequence shown here is derived from an EMBL/GenBank/DDBJ whole genome shotgun (WGS) entry which is preliminary data.</text>
</comment>
<feature type="domain" description="SCP" evidence="3">
    <location>
        <begin position="74"/>
        <end position="197"/>
    </location>
</feature>
<dbReference type="PROSITE" id="PS51257">
    <property type="entry name" value="PROKAR_LIPOPROTEIN"/>
    <property type="match status" value="1"/>
</dbReference>
<sequence>MNFKPLFLFSLSLSLVACGGGGSDAETAPSAEEASSGAAESQPDQPVSDADNKGGSTGACELTEMQAQMLVSLNQARSQARDCGDERHPAAPALTYSCEIAPAALAHSIDMATNNFFSHTGSDGLKASQRVDATGYQWRVVGENIAAGYHDVDSVMAGWLESPGHCRNIMDPRFEEVAVERVLAENADYSSFWTQVFATPRG</sequence>
<dbReference type="CDD" id="cd05379">
    <property type="entry name" value="CAP_bacterial"/>
    <property type="match status" value="1"/>
</dbReference>
<dbReference type="Proteomes" id="UP001269819">
    <property type="component" value="Unassembled WGS sequence"/>
</dbReference>
<dbReference type="RefSeq" id="WP_316972787.1">
    <property type="nucleotide sequence ID" value="NZ_JAWIIJ010000002.1"/>
</dbReference>
<reference evidence="4 5" key="1">
    <citation type="submission" date="2023-10" db="EMBL/GenBank/DDBJ databases">
        <title>Characteristics and mechanism of a salt-tolerant marine origin heterotrophic nitrifying- aerobic denitrifying bacteria Marinobacter xestospongiae HN1.</title>
        <authorList>
            <person name="Qi R."/>
        </authorList>
    </citation>
    <scope>NUCLEOTIDE SEQUENCE [LARGE SCALE GENOMIC DNA]</scope>
    <source>
        <strain evidence="4 5">HN1</strain>
    </source>
</reference>